<protein>
    <submittedName>
        <fullName evidence="1">Uncharacterized protein</fullName>
    </submittedName>
</protein>
<dbReference type="OrthoDB" id="10342153at2759"/>
<dbReference type="AlphaFoldDB" id="A0A2P5G1G3"/>
<proteinExistence type="predicted"/>
<dbReference type="InParanoid" id="A0A2P5G1G3"/>
<dbReference type="Proteomes" id="UP000237000">
    <property type="component" value="Unassembled WGS sequence"/>
</dbReference>
<keyword evidence="2" id="KW-1185">Reference proteome</keyword>
<reference evidence="2" key="1">
    <citation type="submission" date="2016-06" db="EMBL/GenBank/DDBJ databases">
        <title>Parallel loss of symbiosis genes in relatives of nitrogen-fixing non-legume Parasponia.</title>
        <authorList>
            <person name="Van Velzen R."/>
            <person name="Holmer R."/>
            <person name="Bu F."/>
            <person name="Rutten L."/>
            <person name="Van Zeijl A."/>
            <person name="Liu W."/>
            <person name="Santuari L."/>
            <person name="Cao Q."/>
            <person name="Sharma T."/>
            <person name="Shen D."/>
            <person name="Roswanjaya Y."/>
            <person name="Wardhani T."/>
            <person name="Kalhor M.S."/>
            <person name="Jansen J."/>
            <person name="Van den Hoogen J."/>
            <person name="Gungor B."/>
            <person name="Hartog M."/>
            <person name="Hontelez J."/>
            <person name="Verver J."/>
            <person name="Yang W.-C."/>
            <person name="Schijlen E."/>
            <person name="Repin R."/>
            <person name="Schilthuizen M."/>
            <person name="Schranz E."/>
            <person name="Heidstra R."/>
            <person name="Miyata K."/>
            <person name="Fedorova E."/>
            <person name="Kohlen W."/>
            <person name="Bisseling T."/>
            <person name="Smit S."/>
            <person name="Geurts R."/>
        </authorList>
    </citation>
    <scope>NUCLEOTIDE SEQUENCE [LARGE SCALE GENOMIC DNA]</scope>
    <source>
        <strain evidence="2">cv. RG33-2</strain>
    </source>
</reference>
<evidence type="ECO:0000313" key="2">
    <source>
        <dbReference type="Proteomes" id="UP000237000"/>
    </source>
</evidence>
<sequence length="102" mass="11701">MDSTIQYWLESEMTNHTQARINIQYSYNEYGAKNQNKILLANDNNLIPMACQTDQFFPLSLSVSSNQIWFTSSLSNWITGYGYTVIFLGQQGSLFSFVNLHS</sequence>
<evidence type="ECO:0000313" key="1">
    <source>
        <dbReference type="EMBL" id="POO03857.1"/>
    </source>
</evidence>
<name>A0A2P5G1G3_TREOI</name>
<organism evidence="1 2">
    <name type="scientific">Trema orientale</name>
    <name type="common">Charcoal tree</name>
    <name type="synonym">Celtis orientalis</name>
    <dbReference type="NCBI Taxonomy" id="63057"/>
    <lineage>
        <taxon>Eukaryota</taxon>
        <taxon>Viridiplantae</taxon>
        <taxon>Streptophyta</taxon>
        <taxon>Embryophyta</taxon>
        <taxon>Tracheophyta</taxon>
        <taxon>Spermatophyta</taxon>
        <taxon>Magnoliopsida</taxon>
        <taxon>eudicotyledons</taxon>
        <taxon>Gunneridae</taxon>
        <taxon>Pentapetalae</taxon>
        <taxon>rosids</taxon>
        <taxon>fabids</taxon>
        <taxon>Rosales</taxon>
        <taxon>Cannabaceae</taxon>
        <taxon>Trema</taxon>
    </lineage>
</organism>
<comment type="caution">
    <text evidence="1">The sequence shown here is derived from an EMBL/GenBank/DDBJ whole genome shotgun (WGS) entry which is preliminary data.</text>
</comment>
<dbReference type="EMBL" id="JXTC01000001">
    <property type="protein sequence ID" value="POO03857.1"/>
    <property type="molecule type" value="Genomic_DNA"/>
</dbReference>
<accession>A0A2P5G1G3</accession>
<gene>
    <name evidence="1" type="ORF">TorRG33x02_001610</name>
</gene>